<dbReference type="OrthoDB" id="2142503at2759"/>
<dbReference type="PANTHER" id="PTHR36854">
    <property type="entry name" value="CHROMOSOME 9, WHOLE GENOME SHOTGUN SEQUENCE"/>
    <property type="match status" value="1"/>
</dbReference>
<protein>
    <submittedName>
        <fullName evidence="3">Uncharacterized protein</fullName>
    </submittedName>
</protein>
<keyword evidence="2" id="KW-0732">Signal</keyword>
<feature type="transmembrane region" description="Helical" evidence="1">
    <location>
        <begin position="109"/>
        <end position="127"/>
    </location>
</feature>
<comment type="caution">
    <text evidence="3">The sequence shown here is derived from an EMBL/GenBank/DDBJ whole genome shotgun (WGS) entry which is preliminary data.</text>
</comment>
<evidence type="ECO:0000256" key="1">
    <source>
        <dbReference type="SAM" id="Phobius"/>
    </source>
</evidence>
<keyword evidence="1" id="KW-0472">Membrane</keyword>
<keyword evidence="4" id="KW-1185">Reference proteome</keyword>
<feature type="signal peptide" evidence="2">
    <location>
        <begin position="1"/>
        <end position="26"/>
    </location>
</feature>
<feature type="chain" id="PRO_5019153329" evidence="2">
    <location>
        <begin position="27"/>
        <end position="182"/>
    </location>
</feature>
<evidence type="ECO:0000256" key="2">
    <source>
        <dbReference type="SAM" id="SignalP"/>
    </source>
</evidence>
<accession>A0A427Y409</accession>
<evidence type="ECO:0000313" key="3">
    <source>
        <dbReference type="EMBL" id="RSH85818.1"/>
    </source>
</evidence>
<proteinExistence type="predicted"/>
<dbReference type="RefSeq" id="XP_028478603.1">
    <property type="nucleotide sequence ID" value="XM_028619631.1"/>
</dbReference>
<keyword evidence="1" id="KW-1133">Transmembrane helix</keyword>
<name>A0A427Y409_9TREE</name>
<evidence type="ECO:0000313" key="4">
    <source>
        <dbReference type="Proteomes" id="UP000279236"/>
    </source>
</evidence>
<dbReference type="AlphaFoldDB" id="A0A427Y409"/>
<dbReference type="EMBL" id="RSCE01000002">
    <property type="protein sequence ID" value="RSH85818.1"/>
    <property type="molecule type" value="Genomic_DNA"/>
</dbReference>
<keyword evidence="1" id="KW-0812">Transmembrane</keyword>
<dbReference type="GeneID" id="39588541"/>
<dbReference type="PANTHER" id="PTHR36854:SF1">
    <property type="entry name" value="TRANSMEMBRANE PROTEIN"/>
    <property type="match status" value="1"/>
</dbReference>
<dbReference type="Proteomes" id="UP000279236">
    <property type="component" value="Unassembled WGS sequence"/>
</dbReference>
<organism evidence="3 4">
    <name type="scientific">Apiotrichum porosum</name>
    <dbReference type="NCBI Taxonomy" id="105984"/>
    <lineage>
        <taxon>Eukaryota</taxon>
        <taxon>Fungi</taxon>
        <taxon>Dikarya</taxon>
        <taxon>Basidiomycota</taxon>
        <taxon>Agaricomycotina</taxon>
        <taxon>Tremellomycetes</taxon>
        <taxon>Trichosporonales</taxon>
        <taxon>Trichosporonaceae</taxon>
        <taxon>Apiotrichum</taxon>
    </lineage>
</organism>
<sequence>MRPPSPPRLLLLIALALVALLPLAQAKFWSDSLSYCKCICFTNSSSIPLYMPDDPSKPCLSCTRQFCLDQKLAICKGAQVPELDTDVGTGTEGDVEARCFKRDSPRDQAIVTLFVLTVCGLLLYAGVRSKLRKAIEDRGQPTDLREWGAALLPTSLIEYTRAHEMRGGNSLYQQVTRDNNGH</sequence>
<reference evidence="3 4" key="1">
    <citation type="submission" date="2018-11" db="EMBL/GenBank/DDBJ databases">
        <title>Genome sequence of Apiotrichum porosum DSM 27194.</title>
        <authorList>
            <person name="Aliyu H."/>
            <person name="Gorte O."/>
            <person name="Ochsenreither K."/>
        </authorList>
    </citation>
    <scope>NUCLEOTIDE SEQUENCE [LARGE SCALE GENOMIC DNA]</scope>
    <source>
        <strain evidence="3 4">DSM 27194</strain>
    </source>
</reference>
<gene>
    <name evidence="3" type="ORF">EHS24_003998</name>
</gene>